<evidence type="ECO:0000259" key="1">
    <source>
        <dbReference type="Pfam" id="PF04982"/>
    </source>
</evidence>
<accession>A0A6B3SNX5</accession>
<dbReference type="EMBL" id="JAAIVB010000045">
    <property type="protein sequence ID" value="NEX62208.1"/>
    <property type="molecule type" value="Genomic_DNA"/>
</dbReference>
<keyword evidence="3" id="KW-1185">Reference proteome</keyword>
<organism evidence="2 3">
    <name type="scientific">Noviherbaspirillum galbum</name>
    <dbReference type="NCBI Taxonomy" id="2709383"/>
    <lineage>
        <taxon>Bacteria</taxon>
        <taxon>Pseudomonadati</taxon>
        <taxon>Pseudomonadota</taxon>
        <taxon>Betaproteobacteria</taxon>
        <taxon>Burkholderiales</taxon>
        <taxon>Oxalobacteraceae</taxon>
        <taxon>Noviherbaspirillum</taxon>
    </lineage>
</organism>
<evidence type="ECO:0000313" key="3">
    <source>
        <dbReference type="Proteomes" id="UP000482155"/>
    </source>
</evidence>
<proteinExistence type="predicted"/>
<dbReference type="AlphaFoldDB" id="A0A6B3SNX5"/>
<reference evidence="2 3" key="1">
    <citation type="submission" date="2020-02" db="EMBL/GenBank/DDBJ databases">
        <authorList>
            <person name="Kim M.K."/>
        </authorList>
    </citation>
    <scope>NUCLEOTIDE SEQUENCE [LARGE SCALE GENOMIC DNA]</scope>
    <source>
        <strain evidence="2 3">17J57-3</strain>
    </source>
</reference>
<comment type="caution">
    <text evidence="2">The sequence shown here is derived from an EMBL/GenBank/DDBJ whole genome shotgun (WGS) entry which is preliminary data.</text>
</comment>
<feature type="domain" description="HPP transmembrane region" evidence="1">
    <location>
        <begin position="3"/>
        <end position="88"/>
    </location>
</feature>
<evidence type="ECO:0000313" key="2">
    <source>
        <dbReference type="EMBL" id="NEX62208.1"/>
    </source>
</evidence>
<dbReference type="Proteomes" id="UP000482155">
    <property type="component" value="Unassembled WGS sequence"/>
</dbReference>
<dbReference type="InterPro" id="IPR058581">
    <property type="entry name" value="TM_HPP"/>
</dbReference>
<name>A0A6B3SNX5_9BURK</name>
<sequence>MVSLFPSLGQTFALQAGPPGQPGAQPKNVLGGHLIGRSAGFAAGYVTGAVGAPAVTAVNSLDVFRAGAGALAVLLSMSVQRLCKLKHPRPRP</sequence>
<dbReference type="Pfam" id="PF04982">
    <property type="entry name" value="TM_HPP"/>
    <property type="match status" value="1"/>
</dbReference>
<dbReference type="RefSeq" id="WP_163964186.1">
    <property type="nucleotide sequence ID" value="NZ_JAAIVB010000045.1"/>
</dbReference>
<protein>
    <submittedName>
        <fullName evidence="2">HPP family protein</fullName>
    </submittedName>
</protein>
<gene>
    <name evidence="2" type="ORF">G3574_14060</name>
</gene>